<evidence type="ECO:0000313" key="2">
    <source>
        <dbReference type="EMBL" id="MDO6421249.1"/>
    </source>
</evidence>
<dbReference type="PANTHER" id="PTHR30437:SF5">
    <property type="entry name" value="REGULATOR OF NUCLEOSIDE DIPHOSPHATE KINASE"/>
    <property type="match status" value="1"/>
</dbReference>
<gene>
    <name evidence="2" type="primary">rnk</name>
    <name evidence="2" type="ORF">Q4521_02055</name>
</gene>
<dbReference type="InterPro" id="IPR023459">
    <property type="entry name" value="Tscrpt_elong_fac_GreA/B_fam"/>
</dbReference>
<dbReference type="GO" id="GO:0003677">
    <property type="term" value="F:DNA binding"/>
    <property type="evidence" value="ECO:0007669"/>
    <property type="project" value="InterPro"/>
</dbReference>
<dbReference type="EMBL" id="JAUOPB010000001">
    <property type="protein sequence ID" value="MDO6421249.1"/>
    <property type="molecule type" value="Genomic_DNA"/>
</dbReference>
<dbReference type="AlphaFoldDB" id="A0AAW7X4D7"/>
<sequence>MNLEPEIFICETDYDQLNSFLSRQASNQDIHLLMAELDRAEIIPTNEMPDNVVRMYSEVTFTVSTTGKTFSAQLVYPNEVSSRDTISILSPVGSALLGLSVGQSIEWPLSIDRRTLVKIENVNNSHIDK</sequence>
<organism evidence="2 3">
    <name type="scientific">Saccharophagus degradans</name>
    <dbReference type="NCBI Taxonomy" id="86304"/>
    <lineage>
        <taxon>Bacteria</taxon>
        <taxon>Pseudomonadati</taxon>
        <taxon>Pseudomonadota</taxon>
        <taxon>Gammaproteobacteria</taxon>
        <taxon>Cellvibrionales</taxon>
        <taxon>Cellvibrionaceae</taxon>
        <taxon>Saccharophagus</taxon>
    </lineage>
</organism>
<evidence type="ECO:0000313" key="3">
    <source>
        <dbReference type="Proteomes" id="UP001169760"/>
    </source>
</evidence>
<dbReference type="GO" id="GO:0006354">
    <property type="term" value="P:DNA-templated transcription elongation"/>
    <property type="evidence" value="ECO:0007669"/>
    <property type="project" value="TreeGrafter"/>
</dbReference>
<proteinExistence type="predicted"/>
<reference evidence="2" key="1">
    <citation type="submission" date="2023-07" db="EMBL/GenBank/DDBJ databases">
        <title>Genome content predicts the carbon catabolic preferences of heterotrophic bacteria.</title>
        <authorList>
            <person name="Gralka M."/>
        </authorList>
    </citation>
    <scope>NUCLEOTIDE SEQUENCE</scope>
    <source>
        <strain evidence="2">I3M17_2</strain>
    </source>
</reference>
<feature type="domain" description="Transcription elongation factor GreA/GreB C-terminal" evidence="1">
    <location>
        <begin position="49"/>
        <end position="122"/>
    </location>
</feature>
<keyword evidence="2" id="KW-0808">Transferase</keyword>
<dbReference type="Pfam" id="PF01272">
    <property type="entry name" value="GreA_GreB"/>
    <property type="match status" value="1"/>
</dbReference>
<dbReference type="Proteomes" id="UP001169760">
    <property type="component" value="Unassembled WGS sequence"/>
</dbReference>
<dbReference type="RefSeq" id="WP_216064026.1">
    <property type="nucleotide sequence ID" value="NZ_JAHKPP010000027.1"/>
</dbReference>
<protein>
    <submittedName>
        <fullName evidence="2">Nucleoside diphosphate kinase regulator</fullName>
    </submittedName>
</protein>
<dbReference type="PANTHER" id="PTHR30437">
    <property type="entry name" value="TRANSCRIPTION ELONGATION FACTOR GREA"/>
    <property type="match status" value="1"/>
</dbReference>
<dbReference type="InterPro" id="IPR001437">
    <property type="entry name" value="Tscrpt_elong_fac_GreA/B_C"/>
</dbReference>
<keyword evidence="2" id="KW-0418">Kinase</keyword>
<dbReference type="GO" id="GO:0070063">
    <property type="term" value="F:RNA polymerase binding"/>
    <property type="evidence" value="ECO:0007669"/>
    <property type="project" value="InterPro"/>
</dbReference>
<evidence type="ECO:0000259" key="1">
    <source>
        <dbReference type="Pfam" id="PF01272"/>
    </source>
</evidence>
<dbReference type="NCBIfam" id="NF004396">
    <property type="entry name" value="PRK05753.1"/>
    <property type="match status" value="1"/>
</dbReference>
<dbReference type="GO" id="GO:0016301">
    <property type="term" value="F:kinase activity"/>
    <property type="evidence" value="ECO:0007669"/>
    <property type="project" value="UniProtKB-KW"/>
</dbReference>
<comment type="caution">
    <text evidence="2">The sequence shown here is derived from an EMBL/GenBank/DDBJ whole genome shotgun (WGS) entry which is preliminary data.</text>
</comment>
<name>A0AAW7X4D7_9GAMM</name>
<accession>A0AAW7X4D7</accession>
<dbReference type="GO" id="GO:0032784">
    <property type="term" value="P:regulation of DNA-templated transcription elongation"/>
    <property type="evidence" value="ECO:0007669"/>
    <property type="project" value="InterPro"/>
</dbReference>